<feature type="transmembrane region" description="Helical" evidence="1">
    <location>
        <begin position="20"/>
        <end position="37"/>
    </location>
</feature>
<name>A0A2M6YQF8_9BACT</name>
<feature type="transmembrane region" description="Helical" evidence="1">
    <location>
        <begin position="91"/>
        <end position="111"/>
    </location>
</feature>
<evidence type="ECO:0000313" key="2">
    <source>
        <dbReference type="EMBL" id="PIU33399.1"/>
    </source>
</evidence>
<evidence type="ECO:0008006" key="4">
    <source>
        <dbReference type="Google" id="ProtNLM"/>
    </source>
</evidence>
<dbReference type="EMBL" id="PEXA01000008">
    <property type="protein sequence ID" value="PIU33399.1"/>
    <property type="molecule type" value="Genomic_DNA"/>
</dbReference>
<accession>A0A2M6YQF8</accession>
<dbReference type="AlphaFoldDB" id="A0A2M6YQF8"/>
<organism evidence="2 3">
    <name type="scientific">Candidatus Shapirobacteria bacterium CG07_land_8_20_14_0_80_39_12</name>
    <dbReference type="NCBI Taxonomy" id="1974480"/>
    <lineage>
        <taxon>Bacteria</taxon>
        <taxon>Candidatus Shapironibacteriota</taxon>
    </lineage>
</organism>
<keyword evidence="1" id="KW-0472">Membrane</keyword>
<proteinExistence type="predicted"/>
<reference evidence="3" key="1">
    <citation type="submission" date="2017-09" db="EMBL/GenBank/DDBJ databases">
        <title>Depth-based differentiation of microbial function through sediment-hosted aquifers and enrichment of novel symbionts in the deep terrestrial subsurface.</title>
        <authorList>
            <person name="Probst A.J."/>
            <person name="Ladd B."/>
            <person name="Jarett J.K."/>
            <person name="Geller-Mcgrath D.E."/>
            <person name="Sieber C.M.K."/>
            <person name="Emerson J.B."/>
            <person name="Anantharaman K."/>
            <person name="Thomas B.C."/>
            <person name="Malmstrom R."/>
            <person name="Stieglmeier M."/>
            <person name="Klingl A."/>
            <person name="Woyke T."/>
            <person name="Ryan C.M."/>
            <person name="Banfield J.F."/>
        </authorList>
    </citation>
    <scope>NUCLEOTIDE SEQUENCE [LARGE SCALE GENOMIC DNA]</scope>
</reference>
<keyword evidence="1" id="KW-1133">Transmembrane helix</keyword>
<dbReference type="Proteomes" id="UP000229559">
    <property type="component" value="Unassembled WGS sequence"/>
</dbReference>
<comment type="caution">
    <text evidence="2">The sequence shown here is derived from an EMBL/GenBank/DDBJ whole genome shotgun (WGS) entry which is preliminary data.</text>
</comment>
<keyword evidence="1" id="KW-0812">Transmembrane</keyword>
<evidence type="ECO:0000313" key="3">
    <source>
        <dbReference type="Proteomes" id="UP000229559"/>
    </source>
</evidence>
<evidence type="ECO:0000256" key="1">
    <source>
        <dbReference type="SAM" id="Phobius"/>
    </source>
</evidence>
<gene>
    <name evidence="2" type="ORF">COT04_00225</name>
</gene>
<feature type="transmembrane region" description="Helical" evidence="1">
    <location>
        <begin position="57"/>
        <end position="79"/>
    </location>
</feature>
<protein>
    <recommendedName>
        <fullName evidence="4">DUF1648 domain-containing protein</fullName>
    </recommendedName>
</protein>
<sequence length="115" mass="13216">MPLISFPTNQGLKKISQLAFVLWLGELLLIIFGWKFFPPEIPLFYSRPWGQEQLAKPLVLFILPGLGLIIFFLNSLISNLASKEEHLMKQILAMAFLVFNFLSLITLIQIMRLVI</sequence>